<evidence type="ECO:0000259" key="9">
    <source>
        <dbReference type="PROSITE" id="PS50222"/>
    </source>
</evidence>
<dbReference type="Proteomes" id="UP001152797">
    <property type="component" value="Unassembled WGS sequence"/>
</dbReference>
<evidence type="ECO:0000256" key="1">
    <source>
        <dbReference type="ARBA" id="ARBA00004141"/>
    </source>
</evidence>
<accession>A0A9P1BH25</accession>
<dbReference type="InterPro" id="IPR011992">
    <property type="entry name" value="EF-hand-dom_pair"/>
</dbReference>
<feature type="transmembrane region" description="Helical" evidence="8">
    <location>
        <begin position="200"/>
        <end position="223"/>
    </location>
</feature>
<dbReference type="SUPFAM" id="SSF81324">
    <property type="entry name" value="Voltage-gated potassium channels"/>
    <property type="match status" value="1"/>
</dbReference>
<evidence type="ECO:0000256" key="7">
    <source>
        <dbReference type="SAM" id="MobiDB-lite"/>
    </source>
</evidence>
<gene>
    <name evidence="10" type="ORF">C1SCF055_LOCUS1796</name>
</gene>
<keyword evidence="5 8" id="KW-0472">Membrane</keyword>
<dbReference type="GO" id="GO:0005509">
    <property type="term" value="F:calcium ion binding"/>
    <property type="evidence" value="ECO:0007669"/>
    <property type="project" value="InterPro"/>
</dbReference>
<feature type="region of interest" description="Disordered" evidence="7">
    <location>
        <begin position="460"/>
        <end position="522"/>
    </location>
</feature>
<reference evidence="10" key="1">
    <citation type="submission" date="2022-10" db="EMBL/GenBank/DDBJ databases">
        <authorList>
            <person name="Chen Y."/>
            <person name="Dougan E. K."/>
            <person name="Chan C."/>
            <person name="Rhodes N."/>
            <person name="Thang M."/>
        </authorList>
    </citation>
    <scope>NUCLEOTIDE SEQUENCE</scope>
</reference>
<reference evidence="11" key="2">
    <citation type="submission" date="2024-04" db="EMBL/GenBank/DDBJ databases">
        <authorList>
            <person name="Chen Y."/>
            <person name="Shah S."/>
            <person name="Dougan E. K."/>
            <person name="Thang M."/>
            <person name="Chan C."/>
        </authorList>
    </citation>
    <scope>NUCLEOTIDE SEQUENCE [LARGE SCALE GENOMIC DNA]</scope>
</reference>
<dbReference type="EMBL" id="CAMXCT020000064">
    <property type="protein sequence ID" value="CAL1126652.1"/>
    <property type="molecule type" value="Genomic_DNA"/>
</dbReference>
<dbReference type="EMBL" id="CAMXCT030000064">
    <property type="protein sequence ID" value="CAL4760589.1"/>
    <property type="molecule type" value="Genomic_DNA"/>
</dbReference>
<evidence type="ECO:0000313" key="11">
    <source>
        <dbReference type="EMBL" id="CAL1126652.1"/>
    </source>
</evidence>
<dbReference type="InterPro" id="IPR002048">
    <property type="entry name" value="EF_hand_dom"/>
</dbReference>
<feature type="region of interest" description="Disordered" evidence="7">
    <location>
        <begin position="1"/>
        <end position="23"/>
    </location>
</feature>
<dbReference type="InterPro" id="IPR027359">
    <property type="entry name" value="Volt_channel_dom_sf"/>
</dbReference>
<evidence type="ECO:0000256" key="6">
    <source>
        <dbReference type="SAM" id="Coils"/>
    </source>
</evidence>
<evidence type="ECO:0000256" key="4">
    <source>
        <dbReference type="ARBA" id="ARBA00022989"/>
    </source>
</evidence>
<dbReference type="AlphaFoldDB" id="A0A9P1BH25"/>
<dbReference type="GO" id="GO:0005216">
    <property type="term" value="F:monoatomic ion channel activity"/>
    <property type="evidence" value="ECO:0007669"/>
    <property type="project" value="InterPro"/>
</dbReference>
<dbReference type="OrthoDB" id="446804at2759"/>
<dbReference type="InterPro" id="IPR018247">
    <property type="entry name" value="EF_Hand_1_Ca_BS"/>
</dbReference>
<feature type="transmembrane region" description="Helical" evidence="8">
    <location>
        <begin position="65"/>
        <end position="84"/>
    </location>
</feature>
<dbReference type="Gene3D" id="1.10.238.10">
    <property type="entry name" value="EF-hand"/>
    <property type="match status" value="1"/>
</dbReference>
<sequence length="522" mass="58447">TVSEHSVGSHSVGSAISSPSGSSIPRNTMHAEFHKVQQKKSSNTDLQELNGFQLTIARMLDRNSVVNCMVFVIFLDFICTLVDVDAKAVGRELPLWTLVVAEICLALYTIELAAVLYVHGIRRACSNKSILFDLFCVISGYVATFIRLFGASLPNEAKFLADLKVMRVVRILRVARVIRKTRGLRELQKLMKMMTTCLKALGWSFIFCFAFMTLWAMLMVEFVHPLMEQMFRDGRAFQDCQECAEQASSVMRANLLLFKTVIAGDSWGRIAVPMIELYPATAIIFVVVDSFAESRQKDLLQLAEELEHENEQDKKHLEEMFNRLDSKANGDLTLEQLVDGAKTDPDFQSRLRVMDIDEADLEQLFHMIDADMSGAINKEEFVGPLSRWIVDSKTAPRFVKYNVERVLHQQAELLKQNQLQFNLLGSRLDELCEQLLPFQGEVLGIANVARPALTDVAYEPSSSELDVEQPKESSSDASLLVSPRSSHGKLVRPPDPASLGGEHRRSNISNGGGTTLDRTKAI</sequence>
<evidence type="ECO:0000256" key="2">
    <source>
        <dbReference type="ARBA" id="ARBA00022692"/>
    </source>
</evidence>
<dbReference type="SUPFAM" id="SSF47473">
    <property type="entry name" value="EF-hand"/>
    <property type="match status" value="1"/>
</dbReference>
<proteinExistence type="predicted"/>
<feature type="coiled-coil region" evidence="6">
    <location>
        <begin position="292"/>
        <end position="323"/>
    </location>
</feature>
<dbReference type="Pfam" id="PF00520">
    <property type="entry name" value="Ion_trans"/>
    <property type="match status" value="1"/>
</dbReference>
<dbReference type="GO" id="GO:0016020">
    <property type="term" value="C:membrane"/>
    <property type="evidence" value="ECO:0007669"/>
    <property type="project" value="UniProtKB-SubCell"/>
</dbReference>
<feature type="transmembrane region" description="Helical" evidence="8">
    <location>
        <begin position="96"/>
        <end position="118"/>
    </location>
</feature>
<dbReference type="EMBL" id="CAMXCT010000064">
    <property type="protein sequence ID" value="CAI3973277.1"/>
    <property type="molecule type" value="Genomic_DNA"/>
</dbReference>
<dbReference type="PROSITE" id="PS00018">
    <property type="entry name" value="EF_HAND_1"/>
    <property type="match status" value="1"/>
</dbReference>
<feature type="non-terminal residue" evidence="10">
    <location>
        <position position="1"/>
    </location>
</feature>
<keyword evidence="4 8" id="KW-1133">Transmembrane helix</keyword>
<evidence type="ECO:0000256" key="5">
    <source>
        <dbReference type="ARBA" id="ARBA00023136"/>
    </source>
</evidence>
<comment type="subcellular location">
    <subcellularLocation>
        <location evidence="1">Membrane</location>
        <topology evidence="1">Multi-pass membrane protein</topology>
    </subcellularLocation>
</comment>
<keyword evidence="6" id="KW-0175">Coiled coil</keyword>
<evidence type="ECO:0000313" key="10">
    <source>
        <dbReference type="EMBL" id="CAI3973277.1"/>
    </source>
</evidence>
<evidence type="ECO:0000256" key="8">
    <source>
        <dbReference type="SAM" id="Phobius"/>
    </source>
</evidence>
<keyword evidence="12" id="KW-1185">Reference proteome</keyword>
<name>A0A9P1BH25_9DINO</name>
<organism evidence="10">
    <name type="scientific">Cladocopium goreaui</name>
    <dbReference type="NCBI Taxonomy" id="2562237"/>
    <lineage>
        <taxon>Eukaryota</taxon>
        <taxon>Sar</taxon>
        <taxon>Alveolata</taxon>
        <taxon>Dinophyceae</taxon>
        <taxon>Suessiales</taxon>
        <taxon>Symbiodiniaceae</taxon>
        <taxon>Cladocopium</taxon>
    </lineage>
</organism>
<protein>
    <recommendedName>
        <fullName evidence="9">EF-hand domain-containing protein</fullName>
    </recommendedName>
</protein>
<keyword evidence="2 8" id="KW-0812">Transmembrane</keyword>
<comment type="caution">
    <text evidence="10">The sequence shown here is derived from an EMBL/GenBank/DDBJ whole genome shotgun (WGS) entry which is preliminary data.</text>
</comment>
<feature type="domain" description="EF-hand" evidence="9">
    <location>
        <begin position="356"/>
        <end position="391"/>
    </location>
</feature>
<dbReference type="Gene3D" id="1.10.287.70">
    <property type="match status" value="1"/>
</dbReference>
<evidence type="ECO:0000313" key="12">
    <source>
        <dbReference type="Proteomes" id="UP001152797"/>
    </source>
</evidence>
<dbReference type="InterPro" id="IPR005821">
    <property type="entry name" value="Ion_trans_dom"/>
</dbReference>
<dbReference type="Gene3D" id="1.20.120.350">
    <property type="entry name" value="Voltage-gated potassium channels. Chain C"/>
    <property type="match status" value="1"/>
</dbReference>
<keyword evidence="3" id="KW-0106">Calcium</keyword>
<evidence type="ECO:0000256" key="3">
    <source>
        <dbReference type="ARBA" id="ARBA00022837"/>
    </source>
</evidence>
<dbReference type="PROSITE" id="PS50222">
    <property type="entry name" value="EF_HAND_2"/>
    <property type="match status" value="2"/>
</dbReference>
<feature type="domain" description="EF-hand" evidence="9">
    <location>
        <begin position="312"/>
        <end position="347"/>
    </location>
</feature>